<keyword evidence="2" id="KW-1185">Reference proteome</keyword>
<evidence type="ECO:0008006" key="3">
    <source>
        <dbReference type="Google" id="ProtNLM"/>
    </source>
</evidence>
<proteinExistence type="predicted"/>
<organism evidence="1 2">
    <name type="scientific">Coccomyxa subellipsoidea</name>
    <dbReference type="NCBI Taxonomy" id="248742"/>
    <lineage>
        <taxon>Eukaryota</taxon>
        <taxon>Viridiplantae</taxon>
        <taxon>Chlorophyta</taxon>
        <taxon>core chlorophytes</taxon>
        <taxon>Trebouxiophyceae</taxon>
        <taxon>Trebouxiophyceae incertae sedis</taxon>
        <taxon>Coccomyxaceae</taxon>
        <taxon>Coccomyxa</taxon>
    </lineage>
</organism>
<accession>A0ABR2YRS0</accession>
<dbReference type="PANTHER" id="PTHR34213">
    <property type="entry name" value="NUCLEAR TRANSPORT FACTOR 2 (NTF2) FAMILY PROTEIN"/>
    <property type="match status" value="1"/>
</dbReference>
<evidence type="ECO:0000313" key="2">
    <source>
        <dbReference type="Proteomes" id="UP001491310"/>
    </source>
</evidence>
<evidence type="ECO:0000313" key="1">
    <source>
        <dbReference type="EMBL" id="KAK9909638.1"/>
    </source>
</evidence>
<dbReference type="PANTHER" id="PTHR34213:SF2">
    <property type="entry name" value="NUCLEAR TRANSPORT FACTOR 2 (NTF2) FAMILY PROTEIN"/>
    <property type="match status" value="1"/>
</dbReference>
<reference evidence="1 2" key="1">
    <citation type="journal article" date="2024" name="Nat. Commun.">
        <title>Phylogenomics reveals the evolutionary origins of lichenization in chlorophyte algae.</title>
        <authorList>
            <person name="Puginier C."/>
            <person name="Libourel C."/>
            <person name="Otte J."/>
            <person name="Skaloud P."/>
            <person name="Haon M."/>
            <person name="Grisel S."/>
            <person name="Petersen M."/>
            <person name="Berrin J.G."/>
            <person name="Delaux P.M."/>
            <person name="Dal Grande F."/>
            <person name="Keller J."/>
        </authorList>
    </citation>
    <scope>NUCLEOTIDE SEQUENCE [LARGE SCALE GENOMIC DNA]</scope>
    <source>
        <strain evidence="1 2">SAG 216-7</strain>
    </source>
</reference>
<dbReference type="Proteomes" id="UP001491310">
    <property type="component" value="Unassembled WGS sequence"/>
</dbReference>
<gene>
    <name evidence="1" type="ORF">WJX75_005404</name>
</gene>
<protein>
    <recommendedName>
        <fullName evidence="3">SnoaL-like domain-containing protein</fullName>
    </recommendedName>
</protein>
<dbReference type="EMBL" id="JALJOT010000006">
    <property type="protein sequence ID" value="KAK9909638.1"/>
    <property type="molecule type" value="Genomic_DNA"/>
</dbReference>
<sequence length="191" mass="20995">MTTAATGTCANPAGAVPSSVQTMATDILQVYKTKSAEEQAAIINKYYRHDARFVDPLMDVGTPREIHLAFISLIKLFKSIDMEQKSLSWSTPPVALPSGVQPADLQQVLLNNRQVYHTSMATIDLDVNTYLTIDPKTGLIVKHEDRWNNKGFKMPGFLKKPNGIFTSSVFKLIGWGRQVDKAGEAAKTGAQ</sequence>
<name>A0ABR2YRS0_9CHLO</name>
<comment type="caution">
    <text evidence="1">The sequence shown here is derived from an EMBL/GenBank/DDBJ whole genome shotgun (WGS) entry which is preliminary data.</text>
</comment>